<protein>
    <submittedName>
        <fullName evidence="1">Uncharacterized protein</fullName>
    </submittedName>
</protein>
<proteinExistence type="predicted"/>
<keyword evidence="2" id="KW-1185">Reference proteome</keyword>
<organism evidence="1 2">
    <name type="scientific">Linderina macrospora</name>
    <dbReference type="NCBI Taxonomy" id="4868"/>
    <lineage>
        <taxon>Eukaryota</taxon>
        <taxon>Fungi</taxon>
        <taxon>Fungi incertae sedis</taxon>
        <taxon>Zoopagomycota</taxon>
        <taxon>Kickxellomycotina</taxon>
        <taxon>Kickxellomycetes</taxon>
        <taxon>Kickxellales</taxon>
        <taxon>Kickxellaceae</taxon>
        <taxon>Linderina</taxon>
    </lineage>
</organism>
<comment type="caution">
    <text evidence="1">The sequence shown here is derived from an EMBL/GenBank/DDBJ whole genome shotgun (WGS) entry which is preliminary data.</text>
</comment>
<dbReference type="EMBL" id="JANBPW010000976">
    <property type="protein sequence ID" value="KAJ1946960.1"/>
    <property type="molecule type" value="Genomic_DNA"/>
</dbReference>
<accession>A0ACC1JCT7</accession>
<evidence type="ECO:0000313" key="1">
    <source>
        <dbReference type="EMBL" id="KAJ1946960.1"/>
    </source>
</evidence>
<name>A0ACC1JCT7_9FUNG</name>
<sequence length="365" mass="38915">MLPPINLRRASRRRSSLSREMPLLETDSEVDTSDFTNIDPPTAPAAPAVAREGGLKVRMLAAPQSRIPTIASRNRGQSNASQRSRGSVGSHHQNTEDEDDGRASTVALTASVSTSSFRSAATATNAHCQMDNLLPHSPPTARQPRAAPTRAPTVSNVAAASGKSSAKRSLWSRLRAPLSGLVDKSPIKPSVRERIAAFNSMDHESAESSYSAVVRSQSLGNPYAFTRSHSKRSSQITPAGTRAESHTGGSTRTASPALSNTSMVSARVQEAINMFTGQTPDKDTGNGQPSRRRTSTSGGVKRAKPVDPNDDFVSPTKRQRARTQGDNYMASASGKSDRSLTASSGSGRLSHVTLVQHMAQHYPHQ</sequence>
<gene>
    <name evidence="1" type="ORF">FBU59_001929</name>
</gene>
<evidence type="ECO:0000313" key="2">
    <source>
        <dbReference type="Proteomes" id="UP001150603"/>
    </source>
</evidence>
<reference evidence="1" key="1">
    <citation type="submission" date="2022-07" db="EMBL/GenBank/DDBJ databases">
        <title>Phylogenomic reconstructions and comparative analyses of Kickxellomycotina fungi.</title>
        <authorList>
            <person name="Reynolds N.K."/>
            <person name="Stajich J.E."/>
            <person name="Barry K."/>
            <person name="Grigoriev I.V."/>
            <person name="Crous P."/>
            <person name="Smith M.E."/>
        </authorList>
    </citation>
    <scope>NUCLEOTIDE SEQUENCE</scope>
    <source>
        <strain evidence="1">NRRL 5244</strain>
    </source>
</reference>
<dbReference type="Proteomes" id="UP001150603">
    <property type="component" value="Unassembled WGS sequence"/>
</dbReference>